<dbReference type="HOGENOM" id="CLU_121272_0_0_2"/>
<dbReference type="STRING" id="765177.Desmu_0374"/>
<accession>E8R867</accession>
<dbReference type="GO" id="GO:0003723">
    <property type="term" value="F:RNA binding"/>
    <property type="evidence" value="ECO:0007669"/>
    <property type="project" value="InterPro"/>
</dbReference>
<sequence length="174" mass="20024">MGFNLMITHEPGLENYRFILAKLRSAGLNHVLVDKGPSVILLRVEDPYGFTSRLREIAGEIQVVYRVIPVDSVVDPYVEVVAEKARELAEERIPRDRTYRVTLHGRLYWLETRLPAHTMDAVRIIAEKIDRPVSLTNPDYLVYVRSVKLYHRRRYAAVTVTAPSNILTLKSEKP</sequence>
<dbReference type="AlphaFoldDB" id="E8R867"/>
<protein>
    <recommendedName>
        <fullName evidence="3">THUMP domain-containing protein</fullName>
    </recommendedName>
</protein>
<dbReference type="OrthoDB" id="17326at2157"/>
<evidence type="ECO:0008006" key="3">
    <source>
        <dbReference type="Google" id="ProtNLM"/>
    </source>
</evidence>
<name>E8R867_DESM0</name>
<evidence type="ECO:0000313" key="2">
    <source>
        <dbReference type="Proteomes" id="UP000001068"/>
    </source>
</evidence>
<dbReference type="CDD" id="cd11717">
    <property type="entry name" value="THUMP_THUMPD1_like"/>
    <property type="match status" value="1"/>
</dbReference>
<reference evidence="2" key="1">
    <citation type="submission" date="2010-11" db="EMBL/GenBank/DDBJ databases">
        <title>The complete genome of Desulfurococcus mucosus DSM 2162.</title>
        <authorList>
            <consortium name="US DOE Joint Genome Institute (JGI-PGF)"/>
            <person name="Lucas S."/>
            <person name="Copeland A."/>
            <person name="Lapidus A."/>
            <person name="Bruce D."/>
            <person name="Goodwin L."/>
            <person name="Pitluck S."/>
            <person name="Kyrpides N."/>
            <person name="Mavromatis K."/>
            <person name="Pagani I."/>
            <person name="Ivanova N."/>
            <person name="Ovchinnikova G."/>
            <person name="Chertkov O."/>
            <person name="Held B."/>
            <person name="Brettin T."/>
            <person name="Detter J.C."/>
            <person name="Tapia R."/>
            <person name="Han C."/>
            <person name="Land M."/>
            <person name="Hauser L."/>
            <person name="Markowitz V."/>
            <person name="Cheng J.-F."/>
            <person name="Hugenholtz P."/>
            <person name="Woyke T."/>
            <person name="Wu D."/>
            <person name="Wirth R."/>
            <person name="Bilek Y."/>
            <person name="Hader T."/>
            <person name="Klenk H.-P."/>
            <person name="Eisen J.A."/>
        </authorList>
    </citation>
    <scope>NUCLEOTIDE SEQUENCE [LARGE SCALE GENOMIC DNA]</scope>
    <source>
        <strain evidence="2">ATCC 35584 / DSM 2162 / JCM 9187 / O7/1</strain>
    </source>
</reference>
<dbReference type="GeneID" id="10153067"/>
<dbReference type="GO" id="GO:0006400">
    <property type="term" value="P:tRNA modification"/>
    <property type="evidence" value="ECO:0007669"/>
    <property type="project" value="InterPro"/>
</dbReference>
<dbReference type="InterPro" id="IPR040183">
    <property type="entry name" value="THUMPD1-like"/>
</dbReference>
<evidence type="ECO:0000313" key="1">
    <source>
        <dbReference type="EMBL" id="ADV64693.1"/>
    </source>
</evidence>
<organism evidence="1 2">
    <name type="scientific">Desulfurococcus mucosus (strain ATCC 35584 / DSM 2162 / JCM 9187 / O7/1)</name>
    <dbReference type="NCBI Taxonomy" id="765177"/>
    <lineage>
        <taxon>Archaea</taxon>
        <taxon>Thermoproteota</taxon>
        <taxon>Thermoprotei</taxon>
        <taxon>Desulfurococcales</taxon>
        <taxon>Desulfurococcaceae</taxon>
        <taxon>Desulfurococcus</taxon>
    </lineage>
</organism>
<gene>
    <name evidence="1" type="ordered locus">Desmu_0374</name>
</gene>
<dbReference type="KEGG" id="dmu:Desmu_0374"/>
<keyword evidence="2" id="KW-1185">Reference proteome</keyword>
<dbReference type="EMBL" id="CP002363">
    <property type="protein sequence ID" value="ADV64693.1"/>
    <property type="molecule type" value="Genomic_DNA"/>
</dbReference>
<proteinExistence type="predicted"/>
<dbReference type="Proteomes" id="UP000001068">
    <property type="component" value="Chromosome"/>
</dbReference>
<reference evidence="1 2" key="2">
    <citation type="journal article" date="2011" name="Stand. Genomic Sci.">
        <title>Complete genome sequence of Desulfurococcus mucosus type strain (O7/1).</title>
        <authorList>
            <person name="Wirth R."/>
            <person name="Chertkov O."/>
            <person name="Held B."/>
            <person name="Lapidus A."/>
            <person name="Nolan M."/>
            <person name="Lucas S."/>
            <person name="Hammon N."/>
            <person name="Deshpande S."/>
            <person name="Cheng J.F."/>
            <person name="Tapia R."/>
            <person name="Han C."/>
            <person name="Goodwin L."/>
            <person name="Pitluck S."/>
            <person name="Liolios K."/>
            <person name="Ioanna P."/>
            <person name="Ivanova N."/>
            <person name="Mavromatis K."/>
            <person name="Mikhailova N."/>
            <person name="Pati A."/>
            <person name="Chen A."/>
            <person name="Palaniappan K."/>
            <person name="Land M."/>
            <person name="Hauser L."/>
            <person name="Chang Y.J."/>
            <person name="Jeffries C.D."/>
            <person name="Bilek Y."/>
            <person name="Hader T."/>
            <person name="Rohde M."/>
            <person name="Spring S."/>
            <person name="Sikorski J."/>
            <person name="Goker M."/>
            <person name="Woyke T."/>
            <person name="Bristow J."/>
            <person name="Eisen J.A."/>
            <person name="Markowitz V."/>
            <person name="Hugenholtz P."/>
            <person name="Kyrpides N.C."/>
            <person name="Klenk H.P."/>
        </authorList>
    </citation>
    <scope>NUCLEOTIDE SEQUENCE [LARGE SCALE GENOMIC DNA]</scope>
    <source>
        <strain evidence="2">ATCC 35584 / DSM 2162 / JCM 9187 / O7/1</strain>
    </source>
</reference>
<dbReference type="SUPFAM" id="SSF143437">
    <property type="entry name" value="THUMP domain-like"/>
    <property type="match status" value="1"/>
</dbReference>
<dbReference type="RefSeq" id="WP_013561915.1">
    <property type="nucleotide sequence ID" value="NC_014961.1"/>
</dbReference>
<dbReference type="eggNOG" id="arCOG00084">
    <property type="taxonomic scope" value="Archaea"/>
</dbReference>